<gene>
    <name evidence="7" type="ORF">ABB37_06899</name>
</gene>
<evidence type="ECO:0000256" key="5">
    <source>
        <dbReference type="SAM" id="MobiDB-lite"/>
    </source>
</evidence>
<feature type="compositionally biased region" description="Low complexity" evidence="5">
    <location>
        <begin position="348"/>
        <end position="365"/>
    </location>
</feature>
<feature type="domain" description="RING-type" evidence="6">
    <location>
        <begin position="921"/>
        <end position="1000"/>
    </location>
</feature>
<dbReference type="PANTHER" id="PTHR14155:SF627">
    <property type="entry name" value="OS06G0192800 PROTEIN"/>
    <property type="match status" value="1"/>
</dbReference>
<dbReference type="PANTHER" id="PTHR14155">
    <property type="entry name" value="RING FINGER DOMAIN-CONTAINING"/>
    <property type="match status" value="1"/>
</dbReference>
<feature type="region of interest" description="Disordered" evidence="5">
    <location>
        <begin position="265"/>
        <end position="301"/>
    </location>
</feature>
<feature type="region of interest" description="Disordered" evidence="5">
    <location>
        <begin position="601"/>
        <end position="638"/>
    </location>
</feature>
<name>A0A0M9FWU1_LEPPY</name>
<protein>
    <recommendedName>
        <fullName evidence="6">RING-type domain-containing protein</fullName>
    </recommendedName>
</protein>
<organism evidence="7 8">
    <name type="scientific">Leptomonas pyrrhocoris</name>
    <name type="common">Firebug parasite</name>
    <dbReference type="NCBI Taxonomy" id="157538"/>
    <lineage>
        <taxon>Eukaryota</taxon>
        <taxon>Discoba</taxon>
        <taxon>Euglenozoa</taxon>
        <taxon>Kinetoplastea</taxon>
        <taxon>Metakinetoplastina</taxon>
        <taxon>Trypanosomatida</taxon>
        <taxon>Trypanosomatidae</taxon>
        <taxon>Leishmaniinae</taxon>
        <taxon>Leptomonas</taxon>
    </lineage>
</organism>
<feature type="region of interest" description="Disordered" evidence="5">
    <location>
        <begin position="348"/>
        <end position="367"/>
    </location>
</feature>
<comment type="caution">
    <text evidence="7">The sequence shown here is derived from an EMBL/GenBank/DDBJ whole genome shotgun (WGS) entry which is preliminary data.</text>
</comment>
<dbReference type="SUPFAM" id="SSF57850">
    <property type="entry name" value="RING/U-box"/>
    <property type="match status" value="1"/>
</dbReference>
<dbReference type="Gene3D" id="3.30.40.10">
    <property type="entry name" value="Zinc/RING finger domain, C3HC4 (zinc finger)"/>
    <property type="match status" value="1"/>
</dbReference>
<keyword evidence="1" id="KW-0479">Metal-binding</keyword>
<feature type="compositionally biased region" description="Low complexity" evidence="5">
    <location>
        <begin position="508"/>
        <end position="518"/>
    </location>
</feature>
<dbReference type="Pfam" id="PF13639">
    <property type="entry name" value="zf-RING_2"/>
    <property type="match status" value="1"/>
</dbReference>
<reference evidence="7 8" key="1">
    <citation type="submission" date="2015-07" db="EMBL/GenBank/DDBJ databases">
        <title>High-quality genome of monoxenous trypanosomatid Leptomonas pyrrhocoris.</title>
        <authorList>
            <person name="Flegontov P."/>
            <person name="Butenko A."/>
            <person name="Firsov S."/>
            <person name="Vlcek C."/>
            <person name="Logacheva M.D."/>
            <person name="Field M."/>
            <person name="Filatov D."/>
            <person name="Flegontova O."/>
            <person name="Gerasimov E."/>
            <person name="Jackson A.P."/>
            <person name="Kelly S."/>
            <person name="Opperdoes F."/>
            <person name="O'Reilly A."/>
            <person name="Votypka J."/>
            <person name="Yurchenko V."/>
            <person name="Lukes J."/>
        </authorList>
    </citation>
    <scope>NUCLEOTIDE SEQUENCE [LARGE SCALE GENOMIC DNA]</scope>
    <source>
        <strain evidence="7">H10</strain>
    </source>
</reference>
<feature type="region of interest" description="Disordered" evidence="5">
    <location>
        <begin position="186"/>
        <end position="242"/>
    </location>
</feature>
<feature type="compositionally biased region" description="Low complexity" evidence="5">
    <location>
        <begin position="406"/>
        <end position="418"/>
    </location>
</feature>
<dbReference type="InterPro" id="IPR001841">
    <property type="entry name" value="Znf_RING"/>
</dbReference>
<evidence type="ECO:0000256" key="3">
    <source>
        <dbReference type="ARBA" id="ARBA00022833"/>
    </source>
</evidence>
<dbReference type="SMART" id="SM00184">
    <property type="entry name" value="RING"/>
    <property type="match status" value="1"/>
</dbReference>
<dbReference type="EMBL" id="LGTL01000016">
    <property type="protein sequence ID" value="KPA77516.1"/>
    <property type="molecule type" value="Genomic_DNA"/>
</dbReference>
<dbReference type="AlphaFoldDB" id="A0A0M9FWU1"/>
<dbReference type="VEuPathDB" id="TriTrypDB:LpyrH10_16_0810"/>
<feature type="region of interest" description="Disordered" evidence="5">
    <location>
        <begin position="808"/>
        <end position="827"/>
    </location>
</feature>
<keyword evidence="2 4" id="KW-0863">Zinc-finger</keyword>
<sequence length="1011" mass="103919">MSSCQSLLGFAGQKMNALAKEFETTSQLPPSTPQQRMTPPTVLLPATFAILPPQSAALSAAIATVAPPRTMPLLGCSVTSAACRTHIGANPSMALGAASMYAGVDIGGYSGSNSNISSPAVNVVNALNEAIMPVSEMVSSGFSVAAAACTAVARPVLGNEASPRMESKTDGLSILLPPSYASTRIAHQDTSPAAAAAASTGGVPSASLHQRDVHRHPQRRPVLGSPADAGGGGISTTEEDDLIPLTSASSTYATRRSVSAFDDSDLATFGRTGGSRSRVHRCSSRSSSSALPQQQPEFPQRPNSVAAIALRALSPAAYAHGTQSDVLWQRHGSTHAAAAATAEFRVTSTPLPAPSGSSTPPTISSQASTCQSYPFYPNWGADSVCAFCPITSFVEMTSHEENSDGRASTCSSTQQQRQPRSRQQQRRTGPYTPSGGTSPSSIERHAAGPSTAALPSSSSSRRHRTRMHVCLHEGPVMMATPVSPSMGRRTPLSPLYIAPALCFHTDPARPSASNSSAATQAGNSPRPPSVLDARRSDSGSGRGVGGERWSFINAARATSRPPTPPSMVLAAEAAAASDDISVYRRTTGTPVHAAAATSTYDVHGESSGAMDPLSDFPTRPPSQSHSPRHPRPHTLLTDGSTQHLPCQPTLGLAATADTVTAVATGGFPGNLTFLPIEVQPASTMPPFFGSVGNVAAAGASPVGAITHPRATVGDRCGFQADSATGRVPSMSRVEHPVAILEEASSSHGCCCPPLLHSATTPAHAAHAAWPPYAAPGLVTAILAAPEVSWSSFNATVAADNATTVRTTPHTTTGVAATPSGGEYRSSRGIASSAPWLQQVGGGSNSSSMHDPGAPYPNTTGCGGHPAGGVGGDDRSLNRSTIGHAVSANVRSYSAALPSFNSSIQFQLACSPVPLEDTESECVICLEGHPSHADNTQGRCASVMPTMTDGAVASATPAVTADFGGGVKPGSQLLMMPCKHCCHQNCLQRWLIQSTCCPICRRDLTQDATLSS</sequence>
<dbReference type="OMA" id="HCYHQNC"/>
<accession>A0A0M9FWU1</accession>
<evidence type="ECO:0000256" key="4">
    <source>
        <dbReference type="PROSITE-ProRule" id="PRU00175"/>
    </source>
</evidence>
<feature type="compositionally biased region" description="Low complexity" evidence="5">
    <location>
        <begin position="190"/>
        <end position="207"/>
    </location>
</feature>
<evidence type="ECO:0000313" key="7">
    <source>
        <dbReference type="EMBL" id="KPA77516.1"/>
    </source>
</evidence>
<evidence type="ECO:0000256" key="1">
    <source>
        <dbReference type="ARBA" id="ARBA00022723"/>
    </source>
</evidence>
<dbReference type="OrthoDB" id="8062037at2759"/>
<dbReference type="RefSeq" id="XP_015655955.1">
    <property type="nucleotide sequence ID" value="XM_015805342.1"/>
</dbReference>
<proteinExistence type="predicted"/>
<feature type="compositionally biased region" description="Low complexity" evidence="5">
    <location>
        <begin position="426"/>
        <end position="459"/>
    </location>
</feature>
<keyword evidence="8" id="KW-1185">Reference proteome</keyword>
<dbReference type="PROSITE" id="PS50089">
    <property type="entry name" value="ZF_RING_2"/>
    <property type="match status" value="1"/>
</dbReference>
<feature type="region of interest" description="Disordered" evidence="5">
    <location>
        <begin position="399"/>
        <end position="464"/>
    </location>
</feature>
<evidence type="ECO:0000259" key="6">
    <source>
        <dbReference type="PROSITE" id="PS50089"/>
    </source>
</evidence>
<feature type="compositionally biased region" description="Polar residues" evidence="5">
    <location>
        <begin position="290"/>
        <end position="301"/>
    </location>
</feature>
<feature type="compositionally biased region" description="Low complexity" evidence="5">
    <location>
        <begin position="808"/>
        <end position="818"/>
    </location>
</feature>
<dbReference type="Proteomes" id="UP000037923">
    <property type="component" value="Unassembled WGS sequence"/>
</dbReference>
<feature type="region of interest" description="Disordered" evidence="5">
    <location>
        <begin position="508"/>
        <end position="547"/>
    </location>
</feature>
<dbReference type="GeneID" id="26907185"/>
<keyword evidence="3" id="KW-0862">Zinc</keyword>
<evidence type="ECO:0000313" key="8">
    <source>
        <dbReference type="Proteomes" id="UP000037923"/>
    </source>
</evidence>
<dbReference type="InterPro" id="IPR013083">
    <property type="entry name" value="Znf_RING/FYVE/PHD"/>
</dbReference>
<evidence type="ECO:0000256" key="2">
    <source>
        <dbReference type="ARBA" id="ARBA00022771"/>
    </source>
</evidence>
<dbReference type="InterPro" id="IPR053238">
    <property type="entry name" value="RING-H2_zinc_finger"/>
</dbReference>
<dbReference type="GO" id="GO:0008270">
    <property type="term" value="F:zinc ion binding"/>
    <property type="evidence" value="ECO:0007669"/>
    <property type="project" value="UniProtKB-KW"/>
</dbReference>